<reference evidence="3 4" key="1">
    <citation type="submission" date="2015-04" db="EMBL/GenBank/DDBJ databases">
        <title>Lasius niger genome sequencing.</title>
        <authorList>
            <person name="Konorov E.A."/>
            <person name="Nikitin M.A."/>
            <person name="Kirill M.V."/>
            <person name="Chang P."/>
        </authorList>
    </citation>
    <scope>NUCLEOTIDE SEQUENCE [LARGE SCALE GENOMIC DNA]</scope>
    <source>
        <tissue evidence="3">Whole</tissue>
    </source>
</reference>
<feature type="compositionally biased region" description="Polar residues" evidence="2">
    <location>
        <begin position="112"/>
        <end position="122"/>
    </location>
</feature>
<keyword evidence="4" id="KW-1185">Reference proteome</keyword>
<dbReference type="Proteomes" id="UP000036403">
    <property type="component" value="Unassembled WGS sequence"/>
</dbReference>
<sequence length="184" mass="21902">MDKLNYKKTAAENNLLKEEIQNLKKIIQDYNRKEQIAPNIPTCNRFEVLETSSTQIEEEMEYQETKGNNVHEDFLTNLRRKNNQLDSNNNNKRTKYSHGHNKEEYREEDLKTTPTEEAQTVQRAARRIRPPPINILYQDPKDTTKLLKNNLKEMTNFYIKRINSGKHILQVDTNENLKKVKSYY</sequence>
<gene>
    <name evidence="3" type="ORF">RF55_18948</name>
</gene>
<dbReference type="EMBL" id="LBMM01018205">
    <property type="protein sequence ID" value="KMQ83852.1"/>
    <property type="molecule type" value="Genomic_DNA"/>
</dbReference>
<dbReference type="PaxDb" id="67767-A0A0J7K0K8"/>
<feature type="coiled-coil region" evidence="1">
    <location>
        <begin position="1"/>
        <end position="33"/>
    </location>
</feature>
<dbReference type="AlphaFoldDB" id="A0A0J7K0K8"/>
<accession>A0A0J7K0K8</accession>
<feature type="region of interest" description="Disordered" evidence="2">
    <location>
        <begin position="80"/>
        <end position="123"/>
    </location>
</feature>
<evidence type="ECO:0000313" key="4">
    <source>
        <dbReference type="Proteomes" id="UP000036403"/>
    </source>
</evidence>
<name>A0A0J7K0K8_LASNI</name>
<feature type="compositionally biased region" description="Basic and acidic residues" evidence="2">
    <location>
        <begin position="100"/>
        <end position="111"/>
    </location>
</feature>
<evidence type="ECO:0000256" key="2">
    <source>
        <dbReference type="SAM" id="MobiDB-lite"/>
    </source>
</evidence>
<proteinExistence type="predicted"/>
<evidence type="ECO:0000256" key="1">
    <source>
        <dbReference type="SAM" id="Coils"/>
    </source>
</evidence>
<protein>
    <submittedName>
        <fullName evidence="3">Uncharacterized protein</fullName>
    </submittedName>
</protein>
<keyword evidence="1" id="KW-0175">Coiled coil</keyword>
<organism evidence="3 4">
    <name type="scientific">Lasius niger</name>
    <name type="common">Black garden ant</name>
    <dbReference type="NCBI Taxonomy" id="67767"/>
    <lineage>
        <taxon>Eukaryota</taxon>
        <taxon>Metazoa</taxon>
        <taxon>Ecdysozoa</taxon>
        <taxon>Arthropoda</taxon>
        <taxon>Hexapoda</taxon>
        <taxon>Insecta</taxon>
        <taxon>Pterygota</taxon>
        <taxon>Neoptera</taxon>
        <taxon>Endopterygota</taxon>
        <taxon>Hymenoptera</taxon>
        <taxon>Apocrita</taxon>
        <taxon>Aculeata</taxon>
        <taxon>Formicoidea</taxon>
        <taxon>Formicidae</taxon>
        <taxon>Formicinae</taxon>
        <taxon>Lasius</taxon>
        <taxon>Lasius</taxon>
    </lineage>
</organism>
<evidence type="ECO:0000313" key="3">
    <source>
        <dbReference type="EMBL" id="KMQ83852.1"/>
    </source>
</evidence>
<comment type="caution">
    <text evidence="3">The sequence shown here is derived from an EMBL/GenBank/DDBJ whole genome shotgun (WGS) entry which is preliminary data.</text>
</comment>